<keyword evidence="2" id="KW-1185">Reference proteome</keyword>
<organism evidence="1 2">
    <name type="scientific">Pseudozyma antarctica</name>
    <name type="common">Yeast</name>
    <name type="synonym">Candida antarctica</name>
    <dbReference type="NCBI Taxonomy" id="84753"/>
    <lineage>
        <taxon>Eukaryota</taxon>
        <taxon>Fungi</taxon>
        <taxon>Dikarya</taxon>
        <taxon>Basidiomycota</taxon>
        <taxon>Ustilaginomycotina</taxon>
        <taxon>Ustilaginomycetes</taxon>
        <taxon>Ustilaginales</taxon>
        <taxon>Ustilaginaceae</taxon>
        <taxon>Moesziomyces</taxon>
    </lineage>
</organism>
<dbReference type="Proteomes" id="UP000053758">
    <property type="component" value="Unassembled WGS sequence"/>
</dbReference>
<evidence type="ECO:0000313" key="2">
    <source>
        <dbReference type="Proteomes" id="UP000053758"/>
    </source>
</evidence>
<reference evidence="2" key="1">
    <citation type="journal article" date="2014" name="Genome Announc.">
        <title>Draft Genome Sequence of the Yeast Pseudozyma antarctica Type Strain JCM10317, a Producer of the Glycolipid Biosurfactants, Mannosylerythritol Lipids.</title>
        <authorList>
            <person name="Saika A."/>
            <person name="Koike H."/>
            <person name="Hori T."/>
            <person name="Fukuoka T."/>
            <person name="Sato S."/>
            <person name="Habe H."/>
            <person name="Kitamoto D."/>
            <person name="Morita T."/>
        </authorList>
    </citation>
    <scope>NUCLEOTIDE SEQUENCE [LARGE SCALE GENOMIC DNA]</scope>
    <source>
        <strain evidence="2">JCM 10317</strain>
    </source>
</reference>
<dbReference type="OrthoDB" id="2556722at2759"/>
<dbReference type="GeneID" id="26304291"/>
<dbReference type="HOGENOM" id="CLU_634796_0_0_1"/>
<dbReference type="EMBL" id="DF830075">
    <property type="protein sequence ID" value="GAK65333.1"/>
    <property type="molecule type" value="Genomic_DNA"/>
</dbReference>
<accession>A0A081CF87</accession>
<dbReference type="RefSeq" id="XP_014656537.1">
    <property type="nucleotide sequence ID" value="XM_014801051.1"/>
</dbReference>
<gene>
    <name evidence="1" type="ORF">PAN0_008c3550</name>
</gene>
<protein>
    <submittedName>
        <fullName evidence="1">Uncharacterized protein</fullName>
    </submittedName>
</protein>
<name>A0A081CF87_PSEA2</name>
<sequence length="394" mass="43814">MLLSFLAKCHFGVLLTVLIGTAVSQPVGGDEWTFGQVPTHGQEESNLFGADHGWHPDQASFPNSPRAWSGGSVSPAAINSRWDGAQAAGSSQAPTVESHAPAAEQFYPHILESQDSQLHHALAPSSAAHPIDWFSDNAHLAFGVRLKRMLAARATFGGDRRQWETWSEHMRRAMGSRELQISPVNVGDYGYDRVFIAQDGHAVSGFYPPLTQALPRWPPNQHLLGDIIPGKLEGEKEVVSSHERVYVYLNSRENMDYINREYFLGHAQFLPILPEKLSRKHINKVFAVRRNTVLLPPRTPHGLPLLVIRHTGVQGVSEGLEAITGVSANTQRMSLWSPVLYDGKRYTTVLYGVVVMDPQHNEEVLAHLWRQNELRDASTYAALYALGDVAHHFH</sequence>
<dbReference type="AlphaFoldDB" id="A0A081CF87"/>
<evidence type="ECO:0000313" key="1">
    <source>
        <dbReference type="EMBL" id="GAK65333.1"/>
    </source>
</evidence>
<proteinExistence type="predicted"/>